<proteinExistence type="predicted"/>
<dbReference type="STRING" id="569365.A0A0D2AMB6"/>
<evidence type="ECO:0000313" key="2">
    <source>
        <dbReference type="EMBL" id="KIW26247.1"/>
    </source>
</evidence>
<dbReference type="Gene3D" id="3.40.50.1820">
    <property type="entry name" value="alpha/beta hydrolase"/>
    <property type="match status" value="1"/>
</dbReference>
<reference evidence="2 3" key="1">
    <citation type="submission" date="2015-01" db="EMBL/GenBank/DDBJ databases">
        <title>The Genome Sequence of Cladophialophora immunda CBS83496.</title>
        <authorList>
            <consortium name="The Broad Institute Genomics Platform"/>
            <person name="Cuomo C."/>
            <person name="de Hoog S."/>
            <person name="Gorbushina A."/>
            <person name="Stielow B."/>
            <person name="Teixiera M."/>
            <person name="Abouelleil A."/>
            <person name="Chapman S.B."/>
            <person name="Priest M."/>
            <person name="Young S.K."/>
            <person name="Wortman J."/>
            <person name="Nusbaum C."/>
            <person name="Birren B."/>
        </authorList>
    </citation>
    <scope>NUCLEOTIDE SEQUENCE [LARGE SCALE GENOMIC DNA]</scope>
    <source>
        <strain evidence="2 3">CBS 83496</strain>
    </source>
</reference>
<dbReference type="PRINTS" id="PR00111">
    <property type="entry name" value="ABHYDROLASE"/>
</dbReference>
<dbReference type="SUPFAM" id="SSF53474">
    <property type="entry name" value="alpha/beta-Hydrolases"/>
    <property type="match status" value="1"/>
</dbReference>
<dbReference type="EMBL" id="KN847044">
    <property type="protein sequence ID" value="KIW26247.1"/>
    <property type="molecule type" value="Genomic_DNA"/>
</dbReference>
<dbReference type="InterPro" id="IPR050266">
    <property type="entry name" value="AB_hydrolase_sf"/>
</dbReference>
<dbReference type="GO" id="GO:0016020">
    <property type="term" value="C:membrane"/>
    <property type="evidence" value="ECO:0007669"/>
    <property type="project" value="TreeGrafter"/>
</dbReference>
<dbReference type="GeneID" id="27348554"/>
<evidence type="ECO:0000259" key="1">
    <source>
        <dbReference type="Pfam" id="PF00561"/>
    </source>
</evidence>
<dbReference type="AlphaFoldDB" id="A0A0D2AMB6"/>
<organism evidence="2 3">
    <name type="scientific">Cladophialophora immunda</name>
    <dbReference type="NCBI Taxonomy" id="569365"/>
    <lineage>
        <taxon>Eukaryota</taxon>
        <taxon>Fungi</taxon>
        <taxon>Dikarya</taxon>
        <taxon>Ascomycota</taxon>
        <taxon>Pezizomycotina</taxon>
        <taxon>Eurotiomycetes</taxon>
        <taxon>Chaetothyriomycetidae</taxon>
        <taxon>Chaetothyriales</taxon>
        <taxon>Herpotrichiellaceae</taxon>
        <taxon>Cladophialophora</taxon>
    </lineage>
</organism>
<dbReference type="VEuPathDB" id="FungiDB:PV07_09360"/>
<accession>A0A0D2AMB6</accession>
<dbReference type="OrthoDB" id="8119704at2759"/>
<dbReference type="Proteomes" id="UP000054466">
    <property type="component" value="Unassembled WGS sequence"/>
</dbReference>
<keyword evidence="3" id="KW-1185">Reference proteome</keyword>
<dbReference type="RefSeq" id="XP_016246463.1">
    <property type="nucleotide sequence ID" value="XM_016396607.1"/>
</dbReference>
<dbReference type="InterPro" id="IPR000073">
    <property type="entry name" value="AB_hydrolase_1"/>
</dbReference>
<sequence length="277" mass="30930">MSSDDDSTPTIFYLSLNYNGGPTIIFLHGLCSSHTEYRNVFQDCSLYDHHILAVDLPGHSRSSHILPFSLSFAADQVARVIQQQAHDRRAHVVGSSLGGFVGQELAKRHPEVVESLLVTGAAPFAGYRRWFAEHPNVLYCLQAPVSKYSPSWVDTAICRWIGVQKPEGLREQEKSNFSRQLLVDGFRSIAQFTEKDLGSVHVRTLTIAGQAQDDVEATRRMGELLRRECGESKAAIVRAGAHTWHLQFPQLFAKTVKAWIDGCRLPEGGMVLELRCQ</sequence>
<protein>
    <recommendedName>
        <fullName evidence="1">AB hydrolase-1 domain-containing protein</fullName>
    </recommendedName>
</protein>
<dbReference type="Pfam" id="PF00561">
    <property type="entry name" value="Abhydrolase_1"/>
    <property type="match status" value="1"/>
</dbReference>
<dbReference type="HOGENOM" id="CLU_057358_1_0_1"/>
<gene>
    <name evidence="2" type="ORF">PV07_09360</name>
</gene>
<feature type="domain" description="AB hydrolase-1" evidence="1">
    <location>
        <begin position="22"/>
        <end position="129"/>
    </location>
</feature>
<dbReference type="PANTHER" id="PTHR43798">
    <property type="entry name" value="MONOACYLGLYCEROL LIPASE"/>
    <property type="match status" value="1"/>
</dbReference>
<dbReference type="PANTHER" id="PTHR43798:SF33">
    <property type="entry name" value="HYDROLASE, PUTATIVE (AFU_ORTHOLOGUE AFUA_2G14860)-RELATED"/>
    <property type="match status" value="1"/>
</dbReference>
<name>A0A0D2AMB6_9EURO</name>
<dbReference type="InterPro" id="IPR029058">
    <property type="entry name" value="AB_hydrolase_fold"/>
</dbReference>
<evidence type="ECO:0000313" key="3">
    <source>
        <dbReference type="Proteomes" id="UP000054466"/>
    </source>
</evidence>